<evidence type="ECO:0000313" key="2">
    <source>
        <dbReference type="EMBL" id="GAE28874.1"/>
    </source>
</evidence>
<keyword evidence="3" id="KW-1185">Reference proteome</keyword>
<dbReference type="AlphaFoldDB" id="W4QBV4"/>
<gene>
    <name evidence="2" type="ORF">JCM9152_211</name>
</gene>
<feature type="transmembrane region" description="Helical" evidence="1">
    <location>
        <begin position="12"/>
        <end position="35"/>
    </location>
</feature>
<dbReference type="OrthoDB" id="1786466at2"/>
<keyword evidence="1" id="KW-1133">Transmembrane helix</keyword>
<protein>
    <recommendedName>
        <fullName evidence="4">ABC transporter permease</fullName>
    </recommendedName>
</protein>
<evidence type="ECO:0000256" key="1">
    <source>
        <dbReference type="SAM" id="Phobius"/>
    </source>
</evidence>
<feature type="transmembrane region" description="Helical" evidence="1">
    <location>
        <begin position="47"/>
        <end position="67"/>
    </location>
</feature>
<evidence type="ECO:0000313" key="3">
    <source>
        <dbReference type="Proteomes" id="UP000018895"/>
    </source>
</evidence>
<comment type="caution">
    <text evidence="2">The sequence shown here is derived from an EMBL/GenBank/DDBJ whole genome shotgun (WGS) entry which is preliminary data.</text>
</comment>
<name>W4QBV4_9BACI</name>
<dbReference type="EMBL" id="BAUU01000001">
    <property type="protein sequence ID" value="GAE28874.1"/>
    <property type="molecule type" value="Genomic_DNA"/>
</dbReference>
<organism evidence="2 3">
    <name type="scientific">Halalkalibacter hemicellulosilyticusJCM 9152</name>
    <dbReference type="NCBI Taxonomy" id="1236971"/>
    <lineage>
        <taxon>Bacteria</taxon>
        <taxon>Bacillati</taxon>
        <taxon>Bacillota</taxon>
        <taxon>Bacilli</taxon>
        <taxon>Bacillales</taxon>
        <taxon>Bacillaceae</taxon>
        <taxon>Halalkalibacter</taxon>
    </lineage>
</organism>
<dbReference type="STRING" id="1236971.JCM9152_211"/>
<dbReference type="Proteomes" id="UP000018895">
    <property type="component" value="Unassembled WGS sequence"/>
</dbReference>
<keyword evidence="1" id="KW-0472">Membrane</keyword>
<evidence type="ECO:0008006" key="4">
    <source>
        <dbReference type="Google" id="ProtNLM"/>
    </source>
</evidence>
<dbReference type="RefSeq" id="WP_035339866.1">
    <property type="nucleotide sequence ID" value="NZ_BAUU01000001.1"/>
</dbReference>
<keyword evidence="1" id="KW-0812">Transmembrane</keyword>
<reference evidence="2" key="1">
    <citation type="journal article" date="2014" name="Genome Announc.">
        <title>Draft Genome Sequences of Three Alkaliphilic Bacillus Strains, Bacillus wakoensis JCM 9140T, Bacillus akibai JCM 9157T, and Bacillus hemicellulosilyticus JCM 9152T.</title>
        <authorList>
            <person name="Yuki M."/>
            <person name="Oshima K."/>
            <person name="Suda W."/>
            <person name="Oshida Y."/>
            <person name="Kitamura K."/>
            <person name="Iida T."/>
            <person name="Hattori M."/>
            <person name="Ohkuma M."/>
        </authorList>
    </citation>
    <scope>NUCLEOTIDE SEQUENCE [LARGE SCALE GENOMIC DNA]</scope>
    <source>
        <strain evidence="2">JCM 9152</strain>
    </source>
</reference>
<accession>W4QBV4</accession>
<feature type="transmembrane region" description="Helical" evidence="1">
    <location>
        <begin position="88"/>
        <end position="115"/>
    </location>
</feature>
<feature type="transmembrane region" description="Helical" evidence="1">
    <location>
        <begin position="171"/>
        <end position="191"/>
    </location>
</feature>
<proteinExistence type="predicted"/>
<feature type="transmembrane region" description="Helical" evidence="1">
    <location>
        <begin position="135"/>
        <end position="159"/>
    </location>
</feature>
<sequence length="211" mass="24040">MNAWFHLVKKELHNGAIAFFSLLIGFLVVGGMVFYFSSRADVGAEGLTIFTTAAIMMHVFYLIYYLFVSLHNERKKLHLWLHNPLPSYSLLLAKVTAGLISMSASLTVVFITFLISSQYAEYFHDQLSLLNLTDLSLFGGVHIILFSLSFAVWFLLYAMVHFAIRSRLNGFLSFVCTAAFVFLTLRAYSWFAQTNFYETLTMWGAFSLQKS</sequence>